<feature type="compositionally biased region" description="Basic and acidic residues" evidence="1">
    <location>
        <begin position="69"/>
        <end position="79"/>
    </location>
</feature>
<dbReference type="EMBL" id="SRLO01001636">
    <property type="protein sequence ID" value="TNN36284.1"/>
    <property type="molecule type" value="Genomic_DNA"/>
</dbReference>
<feature type="region of interest" description="Disordered" evidence="1">
    <location>
        <begin position="1"/>
        <end position="33"/>
    </location>
</feature>
<evidence type="ECO:0000313" key="2">
    <source>
        <dbReference type="EMBL" id="TNN36284.1"/>
    </source>
</evidence>
<organism evidence="2 3">
    <name type="scientific">Liparis tanakae</name>
    <name type="common">Tanaka's snailfish</name>
    <dbReference type="NCBI Taxonomy" id="230148"/>
    <lineage>
        <taxon>Eukaryota</taxon>
        <taxon>Metazoa</taxon>
        <taxon>Chordata</taxon>
        <taxon>Craniata</taxon>
        <taxon>Vertebrata</taxon>
        <taxon>Euteleostomi</taxon>
        <taxon>Actinopterygii</taxon>
        <taxon>Neopterygii</taxon>
        <taxon>Teleostei</taxon>
        <taxon>Neoteleostei</taxon>
        <taxon>Acanthomorphata</taxon>
        <taxon>Eupercaria</taxon>
        <taxon>Perciformes</taxon>
        <taxon>Cottioidei</taxon>
        <taxon>Cottales</taxon>
        <taxon>Liparidae</taxon>
        <taxon>Liparis</taxon>
    </lineage>
</organism>
<accession>A0A4Z2F6B2</accession>
<proteinExistence type="predicted"/>
<keyword evidence="3" id="KW-1185">Reference proteome</keyword>
<evidence type="ECO:0000256" key="1">
    <source>
        <dbReference type="SAM" id="MobiDB-lite"/>
    </source>
</evidence>
<dbReference type="AlphaFoldDB" id="A0A4Z2F6B2"/>
<evidence type="ECO:0000313" key="3">
    <source>
        <dbReference type="Proteomes" id="UP000314294"/>
    </source>
</evidence>
<protein>
    <submittedName>
        <fullName evidence="2">Uncharacterized protein</fullName>
    </submittedName>
</protein>
<gene>
    <name evidence="2" type="ORF">EYF80_053541</name>
</gene>
<dbReference type="Proteomes" id="UP000314294">
    <property type="component" value="Unassembled WGS sequence"/>
</dbReference>
<sequence>MRVPEPRRAIHTPINHGVTSLPAGGGSASNPPHLFPGRCARLSAAAEVLIPERRPPERRPPGAVLFTGEHQRGPEASPIHDEVIVLYEQKHRDA</sequence>
<comment type="caution">
    <text evidence="2">The sequence shown here is derived from an EMBL/GenBank/DDBJ whole genome shotgun (WGS) entry which is preliminary data.</text>
</comment>
<reference evidence="2 3" key="1">
    <citation type="submission" date="2019-03" db="EMBL/GenBank/DDBJ databases">
        <title>First draft genome of Liparis tanakae, snailfish: a comprehensive survey of snailfish specific genes.</title>
        <authorList>
            <person name="Kim W."/>
            <person name="Song I."/>
            <person name="Jeong J.-H."/>
            <person name="Kim D."/>
            <person name="Kim S."/>
            <person name="Ryu S."/>
            <person name="Song J.Y."/>
            <person name="Lee S.K."/>
        </authorList>
    </citation>
    <scope>NUCLEOTIDE SEQUENCE [LARGE SCALE GENOMIC DNA]</scope>
    <source>
        <tissue evidence="2">Muscle</tissue>
    </source>
</reference>
<name>A0A4Z2F6B2_9TELE</name>
<feature type="region of interest" description="Disordered" evidence="1">
    <location>
        <begin position="53"/>
        <end position="79"/>
    </location>
</feature>